<dbReference type="Pfam" id="PF05721">
    <property type="entry name" value="PhyH"/>
    <property type="match status" value="1"/>
</dbReference>
<dbReference type="PANTHER" id="PTHR20883">
    <property type="entry name" value="PHYTANOYL-COA DIOXYGENASE DOMAIN CONTAINING 1"/>
    <property type="match status" value="1"/>
</dbReference>
<comment type="caution">
    <text evidence="2">The sequence shown here is derived from an EMBL/GenBank/DDBJ whole genome shotgun (WGS) entry which is preliminary data.</text>
</comment>
<protein>
    <submittedName>
        <fullName evidence="2">Phytanoyl-CoA dioxygenase family protein</fullName>
    </submittedName>
</protein>
<dbReference type="Proteomes" id="UP001207654">
    <property type="component" value="Unassembled WGS sequence"/>
</dbReference>
<dbReference type="InterPro" id="IPR008775">
    <property type="entry name" value="Phytyl_CoA_dOase-like"/>
</dbReference>
<dbReference type="GO" id="GO:0051213">
    <property type="term" value="F:dioxygenase activity"/>
    <property type="evidence" value="ECO:0007669"/>
    <property type="project" value="UniProtKB-KW"/>
</dbReference>
<sequence length="211" mass="23356">MDSFSPTERQQLELQGWLVLPGVLSAAELATMHAAWERLAAALPNEGASTNWGPDLDTEPTFAVCRTHPSVLAALGVLLDNDVHVRRLHGRSPPRGHGRQGLHVDWSSPAPPGRQILANAFWVLDDLTRDNGATRIVPGSHRWARVPRGHYAQPQGVHPEERVLEAHAGDVIVFSSHLWHAGSCNDSGRRRRVVLAQFGRRELASVHEEYR</sequence>
<evidence type="ECO:0000313" key="2">
    <source>
        <dbReference type="EMBL" id="MCY1082905.1"/>
    </source>
</evidence>
<dbReference type="EMBL" id="JAPNKA010000001">
    <property type="protein sequence ID" value="MCY1082905.1"/>
    <property type="molecule type" value="Genomic_DNA"/>
</dbReference>
<dbReference type="RefSeq" id="WP_267541458.1">
    <property type="nucleotide sequence ID" value="NZ_JAPNKA010000001.1"/>
</dbReference>
<keyword evidence="3" id="KW-1185">Reference proteome</keyword>
<keyword evidence="2" id="KW-0223">Dioxygenase</keyword>
<dbReference type="Gene3D" id="2.60.120.620">
    <property type="entry name" value="q2cbj1_9rhob like domain"/>
    <property type="match status" value="1"/>
</dbReference>
<keyword evidence="2" id="KW-0560">Oxidoreductase</keyword>
<dbReference type="SUPFAM" id="SSF51197">
    <property type="entry name" value="Clavaminate synthase-like"/>
    <property type="match status" value="1"/>
</dbReference>
<accession>A0ABT4AMI2</accession>
<comment type="cofactor">
    <cofactor evidence="1">
        <name>Fe(2+)</name>
        <dbReference type="ChEBI" id="CHEBI:29033"/>
    </cofactor>
</comment>
<gene>
    <name evidence="2" type="ORF">OV287_51485</name>
</gene>
<proteinExistence type="predicted"/>
<evidence type="ECO:0000256" key="1">
    <source>
        <dbReference type="ARBA" id="ARBA00001954"/>
    </source>
</evidence>
<dbReference type="PANTHER" id="PTHR20883:SF48">
    <property type="entry name" value="ECTOINE DIOXYGENASE"/>
    <property type="match status" value="1"/>
</dbReference>
<evidence type="ECO:0000313" key="3">
    <source>
        <dbReference type="Proteomes" id="UP001207654"/>
    </source>
</evidence>
<name>A0ABT4AMI2_9BACT</name>
<organism evidence="2 3">
    <name type="scientific">Archangium lansingense</name>
    <dbReference type="NCBI Taxonomy" id="2995310"/>
    <lineage>
        <taxon>Bacteria</taxon>
        <taxon>Pseudomonadati</taxon>
        <taxon>Myxococcota</taxon>
        <taxon>Myxococcia</taxon>
        <taxon>Myxococcales</taxon>
        <taxon>Cystobacterineae</taxon>
        <taxon>Archangiaceae</taxon>
        <taxon>Archangium</taxon>
    </lineage>
</organism>
<reference evidence="2 3" key="1">
    <citation type="submission" date="2022-11" db="EMBL/GenBank/DDBJ databases">
        <title>Minimal conservation of predation-associated metabolite biosynthetic gene clusters underscores biosynthetic potential of Myxococcota including descriptions for ten novel species: Archangium lansinium sp. nov., Myxococcus landrumus sp. nov., Nannocystis bai.</title>
        <authorList>
            <person name="Ahearne A."/>
            <person name="Stevens C."/>
            <person name="Phillips K."/>
        </authorList>
    </citation>
    <scope>NUCLEOTIDE SEQUENCE [LARGE SCALE GENOMIC DNA]</scope>
    <source>
        <strain evidence="2 3">MIWBW</strain>
    </source>
</reference>